<feature type="non-terminal residue" evidence="2">
    <location>
        <position position="1"/>
    </location>
</feature>
<proteinExistence type="predicted"/>
<gene>
    <name evidence="2" type="ORF">KUDE01_002453</name>
</gene>
<dbReference type="EMBL" id="JASDAP010000027">
    <property type="protein sequence ID" value="KAK1877137.1"/>
    <property type="molecule type" value="Genomic_DNA"/>
</dbReference>
<protein>
    <submittedName>
        <fullName evidence="2">Zinc finger ZZ-type and EF-hand domain containing protein 1</fullName>
    </submittedName>
</protein>
<dbReference type="Proteomes" id="UP001228049">
    <property type="component" value="Unassembled WGS sequence"/>
</dbReference>
<name>A0AAD9B4E9_DISEL</name>
<reference evidence="2" key="1">
    <citation type="submission" date="2023-04" db="EMBL/GenBank/DDBJ databases">
        <title>Chromosome-level genome of Chaenocephalus aceratus.</title>
        <authorList>
            <person name="Park H."/>
        </authorList>
    </citation>
    <scope>NUCLEOTIDE SEQUENCE</scope>
    <source>
        <strain evidence="2">DE</strain>
        <tissue evidence="2">Muscle</tissue>
    </source>
</reference>
<evidence type="ECO:0000313" key="3">
    <source>
        <dbReference type="Proteomes" id="UP001228049"/>
    </source>
</evidence>
<evidence type="ECO:0000256" key="1">
    <source>
        <dbReference type="SAM" id="MobiDB-lite"/>
    </source>
</evidence>
<feature type="region of interest" description="Disordered" evidence="1">
    <location>
        <begin position="83"/>
        <end position="111"/>
    </location>
</feature>
<keyword evidence="3" id="KW-1185">Reference proteome</keyword>
<accession>A0AAD9B4E9</accession>
<organism evidence="2 3">
    <name type="scientific">Dissostichus eleginoides</name>
    <name type="common">Patagonian toothfish</name>
    <name type="synonym">Dissostichus amissus</name>
    <dbReference type="NCBI Taxonomy" id="100907"/>
    <lineage>
        <taxon>Eukaryota</taxon>
        <taxon>Metazoa</taxon>
        <taxon>Chordata</taxon>
        <taxon>Craniata</taxon>
        <taxon>Vertebrata</taxon>
        <taxon>Euteleostomi</taxon>
        <taxon>Actinopterygii</taxon>
        <taxon>Neopterygii</taxon>
        <taxon>Teleostei</taxon>
        <taxon>Neoteleostei</taxon>
        <taxon>Acanthomorphata</taxon>
        <taxon>Eupercaria</taxon>
        <taxon>Perciformes</taxon>
        <taxon>Notothenioidei</taxon>
        <taxon>Nototheniidae</taxon>
        <taxon>Dissostichus</taxon>
    </lineage>
</organism>
<dbReference type="AlphaFoldDB" id="A0AAD9B4E9"/>
<sequence>SSPHLLSTHNSNEKTWPWSRQCKSNRLEIDGSNDSGLDGIKAEHRLQVLVSLSPVGIEVRSRAGAKQTGTAAIKTLHGLMTSTQTARHNDGRSPPLMSPKGASQAPTHFGSFPSLNSPCPEGPLTRAVCAGGGDVLQGAHS</sequence>
<comment type="caution">
    <text evidence="2">The sequence shown here is derived from an EMBL/GenBank/DDBJ whole genome shotgun (WGS) entry which is preliminary data.</text>
</comment>
<evidence type="ECO:0000313" key="2">
    <source>
        <dbReference type="EMBL" id="KAK1877137.1"/>
    </source>
</evidence>
<feature type="non-terminal residue" evidence="2">
    <location>
        <position position="141"/>
    </location>
</feature>